<evidence type="ECO:0000256" key="3">
    <source>
        <dbReference type="ARBA" id="ARBA00022723"/>
    </source>
</evidence>
<evidence type="ECO:0000313" key="8">
    <source>
        <dbReference type="EMBL" id="MEQ2563325.1"/>
    </source>
</evidence>
<dbReference type="CDD" id="cd08071">
    <property type="entry name" value="MPN_DUF2466"/>
    <property type="match status" value="1"/>
</dbReference>
<organism evidence="8 9">
    <name type="scientific">Ventrimonas faecis</name>
    <dbReference type="NCBI Taxonomy" id="3133170"/>
    <lineage>
        <taxon>Bacteria</taxon>
        <taxon>Bacillati</taxon>
        <taxon>Bacillota</taxon>
        <taxon>Clostridia</taxon>
        <taxon>Lachnospirales</taxon>
        <taxon>Lachnospiraceae</taxon>
        <taxon>Ventrimonas</taxon>
    </lineage>
</organism>
<dbReference type="RefSeq" id="WP_349229483.1">
    <property type="nucleotide sequence ID" value="NZ_JBBMFJ010000017.1"/>
</dbReference>
<evidence type="ECO:0000256" key="2">
    <source>
        <dbReference type="ARBA" id="ARBA00022670"/>
    </source>
</evidence>
<keyword evidence="5" id="KW-0862">Zinc</keyword>
<evidence type="ECO:0000256" key="5">
    <source>
        <dbReference type="ARBA" id="ARBA00022833"/>
    </source>
</evidence>
<feature type="domain" description="MPN" evidence="7">
    <location>
        <begin position="34"/>
        <end position="156"/>
    </location>
</feature>
<comment type="caution">
    <text evidence="8">The sequence shown here is derived from an EMBL/GenBank/DDBJ whole genome shotgun (WGS) entry which is preliminary data.</text>
</comment>
<dbReference type="InterPro" id="IPR001405">
    <property type="entry name" value="UPF0758"/>
</dbReference>
<keyword evidence="9" id="KW-1185">Reference proteome</keyword>
<evidence type="ECO:0000256" key="6">
    <source>
        <dbReference type="ARBA" id="ARBA00023049"/>
    </source>
</evidence>
<dbReference type="InterPro" id="IPR037518">
    <property type="entry name" value="MPN"/>
</dbReference>
<dbReference type="Pfam" id="PF04002">
    <property type="entry name" value="RadC"/>
    <property type="match status" value="1"/>
</dbReference>
<dbReference type="PROSITE" id="PS50249">
    <property type="entry name" value="MPN"/>
    <property type="match status" value="1"/>
</dbReference>
<reference evidence="8 9" key="1">
    <citation type="submission" date="2024-03" db="EMBL/GenBank/DDBJ databases">
        <title>Human intestinal bacterial collection.</title>
        <authorList>
            <person name="Pauvert C."/>
            <person name="Hitch T.C.A."/>
            <person name="Clavel T."/>
        </authorList>
    </citation>
    <scope>NUCLEOTIDE SEQUENCE [LARGE SCALE GENOMIC DNA]</scope>
    <source>
        <strain evidence="8 9">CLA-AP-H27</strain>
    </source>
</reference>
<dbReference type="PANTHER" id="PTHR30471:SF3">
    <property type="entry name" value="UPF0758 PROTEIN YEES-RELATED"/>
    <property type="match status" value="1"/>
</dbReference>
<protein>
    <submittedName>
        <fullName evidence="8">JAB domain-containing protein</fullName>
    </submittedName>
</protein>
<keyword evidence="2" id="KW-0645">Protease</keyword>
<evidence type="ECO:0000259" key="7">
    <source>
        <dbReference type="PROSITE" id="PS50249"/>
    </source>
</evidence>
<gene>
    <name evidence="8" type="ORF">WMO41_09185</name>
</gene>
<dbReference type="Proteomes" id="UP001437460">
    <property type="component" value="Unassembled WGS sequence"/>
</dbReference>
<accession>A0ABV1HLZ1</accession>
<comment type="similarity">
    <text evidence="1">Belongs to the UPF0758 family.</text>
</comment>
<dbReference type="InterPro" id="IPR025657">
    <property type="entry name" value="RadC_JAB"/>
</dbReference>
<dbReference type="EMBL" id="JBBMFJ010000017">
    <property type="protein sequence ID" value="MEQ2563325.1"/>
    <property type="molecule type" value="Genomic_DNA"/>
</dbReference>
<proteinExistence type="inferred from homology"/>
<evidence type="ECO:0000256" key="1">
    <source>
        <dbReference type="ARBA" id="ARBA00010243"/>
    </source>
</evidence>
<dbReference type="PROSITE" id="PS01302">
    <property type="entry name" value="UPF0758"/>
    <property type="match status" value="1"/>
</dbReference>
<dbReference type="Gene3D" id="3.40.140.10">
    <property type="entry name" value="Cytidine Deaminase, domain 2"/>
    <property type="match status" value="1"/>
</dbReference>
<keyword evidence="6" id="KW-0482">Metalloprotease</keyword>
<sequence>MKGKKVKKDTQRISLYRVRLEKDRDLMKQRRATGIAAPEEIVEVIRPVFDGMDREQFVVLYLNMKLHPIGVEIIAIGGSYACNVEIKNVFKGAIVANAVAIAVAHNHPSGVPKPSEGDFTLTRQIAWAGEILGIRLIDHVIIGEDTFYSMKKENPGVSLTDIGLDQEEMDA</sequence>
<keyword evidence="3" id="KW-0479">Metal-binding</keyword>
<dbReference type="PANTHER" id="PTHR30471">
    <property type="entry name" value="DNA REPAIR PROTEIN RADC"/>
    <property type="match status" value="1"/>
</dbReference>
<keyword evidence="4" id="KW-0378">Hydrolase</keyword>
<name>A0ABV1HLZ1_9FIRM</name>
<evidence type="ECO:0000256" key="4">
    <source>
        <dbReference type="ARBA" id="ARBA00022801"/>
    </source>
</evidence>
<dbReference type="InterPro" id="IPR020891">
    <property type="entry name" value="UPF0758_CS"/>
</dbReference>
<evidence type="ECO:0000313" key="9">
    <source>
        <dbReference type="Proteomes" id="UP001437460"/>
    </source>
</evidence>